<gene>
    <name evidence="1" type="ORF">SDC9_141350</name>
</gene>
<dbReference type="AlphaFoldDB" id="A0A645DY17"/>
<accession>A0A645DY17</accession>
<evidence type="ECO:0000313" key="1">
    <source>
        <dbReference type="EMBL" id="MPM94205.1"/>
    </source>
</evidence>
<protein>
    <submittedName>
        <fullName evidence="1">Uncharacterized protein</fullName>
    </submittedName>
</protein>
<reference evidence="1" key="1">
    <citation type="submission" date="2019-08" db="EMBL/GenBank/DDBJ databases">
        <authorList>
            <person name="Kucharzyk K."/>
            <person name="Murdoch R.W."/>
            <person name="Higgins S."/>
            <person name="Loffler F."/>
        </authorList>
    </citation>
    <scope>NUCLEOTIDE SEQUENCE</scope>
</reference>
<sequence length="150" mass="16489">MSLDGRGLLLELFDDDRGRVFHALAELHAVRAGGDVFDALADHRAGEDGGGRGPVAGDVVGLGGYFFDELRAHILERIFEFDLFSDGHAVVGDGRRAEFLLKDYVASLGAECDAYRIRDFIDPALHRAARVFSEKQCLCHDIIPPVYLSK</sequence>
<dbReference type="AntiFam" id="ANF00222">
    <property type="entry name" value="Shadow ORF (opposite groL1)"/>
</dbReference>
<name>A0A645DY17_9ZZZZ</name>
<proteinExistence type="predicted"/>
<dbReference type="EMBL" id="VSSQ01040880">
    <property type="protein sequence ID" value="MPM94205.1"/>
    <property type="molecule type" value="Genomic_DNA"/>
</dbReference>
<organism evidence="1">
    <name type="scientific">bioreactor metagenome</name>
    <dbReference type="NCBI Taxonomy" id="1076179"/>
    <lineage>
        <taxon>unclassified sequences</taxon>
        <taxon>metagenomes</taxon>
        <taxon>ecological metagenomes</taxon>
    </lineage>
</organism>
<comment type="caution">
    <text evidence="1">The sequence shown here is derived from an EMBL/GenBank/DDBJ whole genome shotgun (WGS) entry which is preliminary data.</text>
</comment>